<name>D7VN79_SPHSI</name>
<dbReference type="AlphaFoldDB" id="D7VN79"/>
<protein>
    <submittedName>
        <fullName evidence="1">Uncharacterized protein</fullName>
    </submittedName>
</protein>
<dbReference type="RefSeq" id="WP_002992993.1">
    <property type="nucleotide sequence ID" value="NZ_GL379770.1"/>
</dbReference>
<dbReference type="HOGENOM" id="CLU_2411674_0_0_10"/>
<dbReference type="EMBL" id="ACHA02000011">
    <property type="protein sequence ID" value="EFK57376.1"/>
    <property type="molecule type" value="Genomic_DNA"/>
</dbReference>
<evidence type="ECO:0000313" key="2">
    <source>
        <dbReference type="Proteomes" id="UP000006258"/>
    </source>
</evidence>
<dbReference type="eggNOG" id="ENOG502ZXJ4">
    <property type="taxonomic scope" value="Bacteria"/>
</dbReference>
<dbReference type="STRING" id="525373.HMPREF0766_12449"/>
<dbReference type="Proteomes" id="UP000006258">
    <property type="component" value="Unassembled WGS sequence"/>
</dbReference>
<proteinExistence type="predicted"/>
<dbReference type="GeneID" id="95427953"/>
<sequence length="92" mass="10900">MKDLTPYRINAMLNYNRTRRTVLVEIRPGNMAPNTYTLFNKEKTSMYVFRKDDDEWLQHYGQPFETDLFYAITQMLDEIDQDINGIGIDVVS</sequence>
<dbReference type="OrthoDB" id="9991454at2"/>
<evidence type="ECO:0000313" key="1">
    <source>
        <dbReference type="EMBL" id="EFK57376.1"/>
    </source>
</evidence>
<comment type="caution">
    <text evidence="1">The sequence shown here is derived from an EMBL/GenBank/DDBJ whole genome shotgun (WGS) entry which is preliminary data.</text>
</comment>
<organism evidence="1 2">
    <name type="scientific">Sphingobacterium spiritivorum ATCC 33861</name>
    <dbReference type="NCBI Taxonomy" id="525373"/>
    <lineage>
        <taxon>Bacteria</taxon>
        <taxon>Pseudomonadati</taxon>
        <taxon>Bacteroidota</taxon>
        <taxon>Sphingobacteriia</taxon>
        <taxon>Sphingobacteriales</taxon>
        <taxon>Sphingobacteriaceae</taxon>
        <taxon>Sphingobacterium</taxon>
    </lineage>
</organism>
<keyword evidence="2" id="KW-1185">Reference proteome</keyword>
<accession>D7VN79</accession>
<gene>
    <name evidence="1" type="ORF">HMPREF0766_12449</name>
</gene>
<reference evidence="1" key="1">
    <citation type="submission" date="2010-07" db="EMBL/GenBank/DDBJ databases">
        <authorList>
            <person name="Muzny D."/>
            <person name="Qin X."/>
            <person name="Buhay C."/>
            <person name="Dugan-Rocha S."/>
            <person name="Ding Y."/>
            <person name="Chen G."/>
            <person name="Hawes A."/>
            <person name="Holder M."/>
            <person name="Jhangiani S."/>
            <person name="Johnson A."/>
            <person name="Khan Z."/>
            <person name="Li Z."/>
            <person name="Liu W."/>
            <person name="Liu X."/>
            <person name="Perez L."/>
            <person name="Shen H."/>
            <person name="Wang Q."/>
            <person name="Watt J."/>
            <person name="Xi L."/>
            <person name="Xin Y."/>
            <person name="Zhou J."/>
            <person name="Deng J."/>
            <person name="Jiang H."/>
            <person name="Liu Y."/>
            <person name="Qu J."/>
            <person name="Song X.-Z."/>
            <person name="Zhang L."/>
            <person name="Villasana D."/>
            <person name="Johnson A."/>
            <person name="Liu J."/>
            <person name="Liyanage D."/>
            <person name="Lorensuhewa L."/>
            <person name="Robinson T."/>
            <person name="Song A."/>
            <person name="Song B.-B."/>
            <person name="Dinh H."/>
            <person name="Thornton R."/>
            <person name="Coyle M."/>
            <person name="Francisco L."/>
            <person name="Jackson L."/>
            <person name="Javaid M."/>
            <person name="Korchina V."/>
            <person name="Kovar C."/>
            <person name="Mata R."/>
            <person name="Mathew T."/>
            <person name="Ngo R."/>
            <person name="Nguyen L."/>
            <person name="Nguyen N."/>
            <person name="Okwuonu G."/>
            <person name="Ongeri F."/>
            <person name="Pham C."/>
            <person name="Simmons D."/>
            <person name="Wilczek-Boney K."/>
            <person name="Hale W."/>
            <person name="Jakkamsetti A."/>
            <person name="Pham P."/>
            <person name="Ruth R."/>
            <person name="San Lucas F."/>
            <person name="Warren J."/>
            <person name="Zhang J."/>
            <person name="Zhao Z."/>
            <person name="Zhou C."/>
            <person name="Zhu D."/>
            <person name="Lee S."/>
            <person name="Bess C."/>
            <person name="Blankenburg K."/>
            <person name="Forbes L."/>
            <person name="Fu Q."/>
            <person name="Gubbala S."/>
            <person name="Hirani K."/>
            <person name="Jayaseelan J.C."/>
            <person name="Lara F."/>
            <person name="Munidasa M."/>
            <person name="Palculict T."/>
            <person name="Patil S."/>
            <person name="Pu L.-L."/>
            <person name="Saada N."/>
            <person name="Tang L."/>
            <person name="Weissenberger G."/>
            <person name="Zhu Y."/>
            <person name="Hemphill L."/>
            <person name="Shang Y."/>
            <person name="Youmans B."/>
            <person name="Ayvaz T."/>
            <person name="Ross M."/>
            <person name="Santibanez J."/>
            <person name="Aqrawi P."/>
            <person name="Gross S."/>
            <person name="Joshi V."/>
            <person name="Fowler G."/>
            <person name="Nazareth L."/>
            <person name="Reid J."/>
            <person name="Worley K."/>
            <person name="Petrosino J."/>
            <person name="Highlander S."/>
            <person name="Gibbs R."/>
        </authorList>
    </citation>
    <scope>NUCLEOTIDE SEQUENCE [LARGE SCALE GENOMIC DNA]</scope>
    <source>
        <strain evidence="1">ATCC 33861</strain>
    </source>
</reference>